<feature type="domain" description="Integrase catalytic" evidence="2">
    <location>
        <begin position="71"/>
        <end position="254"/>
    </location>
</feature>
<feature type="region of interest" description="Disordered" evidence="1">
    <location>
        <begin position="1"/>
        <end position="20"/>
    </location>
</feature>
<dbReference type="PANTHER" id="PTHR35004:SF8">
    <property type="entry name" value="TRANSPOSASE RV3428C-RELATED"/>
    <property type="match status" value="1"/>
</dbReference>
<dbReference type="InterPro" id="IPR054353">
    <property type="entry name" value="IstA-like_C"/>
</dbReference>
<dbReference type="PROSITE" id="PS50994">
    <property type="entry name" value="INTEGRASE"/>
    <property type="match status" value="1"/>
</dbReference>
<dbReference type="InterPro" id="IPR001584">
    <property type="entry name" value="Integrase_cat-core"/>
</dbReference>
<feature type="non-terminal residue" evidence="3">
    <location>
        <position position="1"/>
    </location>
</feature>
<keyword evidence="4" id="KW-1185">Reference proteome</keyword>
<evidence type="ECO:0000313" key="4">
    <source>
        <dbReference type="Proteomes" id="UP001196980"/>
    </source>
</evidence>
<dbReference type="Proteomes" id="UP001196980">
    <property type="component" value="Unassembled WGS sequence"/>
</dbReference>
<evidence type="ECO:0000313" key="3">
    <source>
        <dbReference type="EMBL" id="MBV6343168.1"/>
    </source>
</evidence>
<proteinExistence type="predicted"/>
<dbReference type="RefSeq" id="WP_218253773.1">
    <property type="nucleotide sequence ID" value="NZ_JABXWD010000471.1"/>
</dbReference>
<dbReference type="Pfam" id="PF22483">
    <property type="entry name" value="Mu-transpos_C_2"/>
    <property type="match status" value="1"/>
</dbReference>
<reference evidence="3 4" key="1">
    <citation type="journal article" date="2020" name="J Geophys Res Biogeosci">
        <title>Magnetotaxis as an Adaptation to Enable Bacterial Shuttling of Microbial Sulfur and Sulfur Cycling Across Aquatic Oxic#Anoxic Interfaces.</title>
        <authorList>
            <person name="Li J."/>
            <person name="Liu P."/>
            <person name="Wang J."/>
            <person name="Roberts A.P."/>
            <person name="Pan Y."/>
        </authorList>
    </citation>
    <scope>NUCLEOTIDE SEQUENCE [LARGE SCALE GENOMIC DNA]</scope>
    <source>
        <strain evidence="3 4">MYR-1_YQ</strain>
    </source>
</reference>
<evidence type="ECO:0000259" key="2">
    <source>
        <dbReference type="PROSITE" id="PS50994"/>
    </source>
</evidence>
<feature type="compositionally biased region" description="Basic and acidic residues" evidence="1">
    <location>
        <begin position="315"/>
        <end position="335"/>
    </location>
</feature>
<feature type="region of interest" description="Disordered" evidence="1">
    <location>
        <begin position="315"/>
        <end position="338"/>
    </location>
</feature>
<comment type="caution">
    <text evidence="3">The sequence shown here is derived from an EMBL/GenBank/DDBJ whole genome shotgun (WGS) entry which is preliminary data.</text>
</comment>
<organism evidence="3 4">
    <name type="scientific">Candidatus Magnetobacterium casense</name>
    <dbReference type="NCBI Taxonomy" id="1455061"/>
    <lineage>
        <taxon>Bacteria</taxon>
        <taxon>Pseudomonadati</taxon>
        <taxon>Nitrospirota</taxon>
        <taxon>Thermodesulfovibrionia</taxon>
        <taxon>Thermodesulfovibrionales</taxon>
        <taxon>Candidatus Magnetobacteriaceae</taxon>
        <taxon>Candidatus Magnetobacterium</taxon>
    </lineage>
</organism>
<protein>
    <submittedName>
        <fullName evidence="3">IS21 family transposase</fullName>
    </submittedName>
</protein>
<dbReference type="NCBIfam" id="NF033546">
    <property type="entry name" value="transpos_IS21"/>
    <property type="match status" value="1"/>
</dbReference>
<gene>
    <name evidence="3" type="ORF">HWQ67_16430</name>
</gene>
<sequence length="448" mass="51196">CKTVKAGKAGKTNGSRPQPDWSVIHQELKKSGVTLQLLWQEYKQVHPDGYQSTQFCELYNRWKKKLKVSLRQSYKAGEKMFVDYAGQTVPVVDPKSGEVKEAQIFVAVLGASNYTYTEATWDQSLSSWIGSHVRAFEYFGGVARIVVPDNLKSGVSRPCRYEPDINPTYHEMAAHYGTAIIPARVRKPKDKAKVEGGVLIVERWILASLRNRTFFSLSEINEAIFDLVGKLNHRPFKKLEGSRHSWLENIEREALLPLPQTQYVFAEWKKARVNIDYHVELSRHYYSVPYKLVREEVTVRYTATTVEVFHRGERVASHRRDNRPGAHTTHKEHMPHSHQQYLEWTPSRIIHWAGTVGKSTAQVVETIMNSRQHPEQGYRSCLGILRLAKHYSPDRLEAACHRAVAIKGCSYKSIRSILEKGLDQQPLPASIIQPPVNHANIRGGGYYN</sequence>
<dbReference type="EMBL" id="JABXWD010000471">
    <property type="protein sequence ID" value="MBV6343168.1"/>
    <property type="molecule type" value="Genomic_DNA"/>
</dbReference>
<accession>A0ABS6S2U5</accession>
<evidence type="ECO:0000256" key="1">
    <source>
        <dbReference type="SAM" id="MobiDB-lite"/>
    </source>
</evidence>
<dbReference type="PANTHER" id="PTHR35004">
    <property type="entry name" value="TRANSPOSASE RV3428C-RELATED"/>
    <property type="match status" value="1"/>
</dbReference>
<name>A0ABS6S2U5_9BACT</name>